<organism evidence="2 3">
    <name type="scientific">Elsinoe australis</name>
    <dbReference type="NCBI Taxonomy" id="40998"/>
    <lineage>
        <taxon>Eukaryota</taxon>
        <taxon>Fungi</taxon>
        <taxon>Dikarya</taxon>
        <taxon>Ascomycota</taxon>
        <taxon>Pezizomycotina</taxon>
        <taxon>Dothideomycetes</taxon>
        <taxon>Dothideomycetidae</taxon>
        <taxon>Myriangiales</taxon>
        <taxon>Elsinoaceae</taxon>
        <taxon>Elsinoe</taxon>
    </lineage>
</organism>
<accession>A0A2P7YWJ8</accession>
<evidence type="ECO:0000313" key="3">
    <source>
        <dbReference type="Proteomes" id="UP000243723"/>
    </source>
</evidence>
<comment type="caution">
    <text evidence="2">The sequence shown here is derived from an EMBL/GenBank/DDBJ whole genome shotgun (WGS) entry which is preliminary data.</text>
</comment>
<feature type="compositionally biased region" description="Pro residues" evidence="1">
    <location>
        <begin position="1"/>
        <end position="11"/>
    </location>
</feature>
<evidence type="ECO:0000313" key="2">
    <source>
        <dbReference type="EMBL" id="PSK40327.1"/>
    </source>
</evidence>
<dbReference type="EMBL" id="NHZQ01000358">
    <property type="protein sequence ID" value="PSK40327.1"/>
    <property type="molecule type" value="Genomic_DNA"/>
</dbReference>
<gene>
    <name evidence="2" type="ORF">B9Z65_3</name>
</gene>
<dbReference type="AlphaFoldDB" id="A0A2P7YWJ8"/>
<evidence type="ECO:0000256" key="1">
    <source>
        <dbReference type="SAM" id="MobiDB-lite"/>
    </source>
</evidence>
<protein>
    <submittedName>
        <fullName evidence="2">Uncharacterized protein</fullName>
    </submittedName>
</protein>
<dbReference type="Proteomes" id="UP000243723">
    <property type="component" value="Unassembled WGS sequence"/>
</dbReference>
<dbReference type="OrthoDB" id="5207784at2759"/>
<reference evidence="2 3" key="1">
    <citation type="submission" date="2017-05" db="EMBL/GenBank/DDBJ databases">
        <title>Draft genome sequence of Elsinoe australis.</title>
        <authorList>
            <person name="Cheng Q."/>
        </authorList>
    </citation>
    <scope>NUCLEOTIDE SEQUENCE [LARGE SCALE GENOMIC DNA]</scope>
    <source>
        <strain evidence="2 3">NL1</strain>
    </source>
</reference>
<proteinExistence type="predicted"/>
<feature type="region of interest" description="Disordered" evidence="1">
    <location>
        <begin position="1"/>
        <end position="20"/>
    </location>
</feature>
<name>A0A2P7YWJ8_9PEZI</name>
<keyword evidence="3" id="KW-1185">Reference proteome</keyword>
<sequence length="262" mass="28508">MNPDAKVPPPSYEDAIGDLSTAPTLQPANLLLTGSHVSAERGPDTPLYQLGWDVTSTSKSTQKSSATFERVQYVRPEKAESTAPLKQQNQLLFYLAHDAHVQDGSSPAYYITSATADMLGNISLESTKSKLGKSDFKCLLSADKTAKDAQLFDPQPQSLFEVKSKMIGGRYSWTNSGGEQIAYEEAKNDQHKLVVTASLEEAKRDALVATWCLRLWHDTAESRQAKREAMERWTSSEGLNGYQGMKMAKRVGAMGAVGGGAA</sequence>